<dbReference type="InterPro" id="IPR036641">
    <property type="entry name" value="HPT_dom_sf"/>
</dbReference>
<proteinExistence type="predicted"/>
<sequence>MALPSVEAVAFSRPGGESCGHSRNRPVDLNHLSRQTMGDRALEQEVLSMFLQQAKHVREKICAAPEAERLSLAHGLKGAARGIGAFRVADIAGEVESDPTSEKHLRRLAAAIEDVRDFVAAINR</sequence>
<dbReference type="STRING" id="1670800.BSQ44_12705"/>
<dbReference type="GO" id="GO:0000160">
    <property type="term" value="P:phosphorelay signal transduction system"/>
    <property type="evidence" value="ECO:0007669"/>
    <property type="project" value="UniProtKB-KW"/>
</dbReference>
<keyword evidence="3" id="KW-0808">Transferase</keyword>
<protein>
    <submittedName>
        <fullName evidence="3">Histidine kinase</fullName>
    </submittedName>
</protein>
<evidence type="ECO:0000313" key="3">
    <source>
        <dbReference type="EMBL" id="APH74578.1"/>
    </source>
</evidence>
<gene>
    <name evidence="3" type="ORF">BSQ44_12705</name>
</gene>
<accession>A0A1L3SYV7</accession>
<dbReference type="SUPFAM" id="SSF47226">
    <property type="entry name" value="Histidine-containing phosphotransfer domain, HPT domain"/>
    <property type="match status" value="1"/>
</dbReference>
<feature type="domain" description="HPt" evidence="2">
    <location>
        <begin position="45"/>
        <end position="117"/>
    </location>
</feature>
<keyword evidence="3" id="KW-0418">Kinase</keyword>
<dbReference type="Gene3D" id="1.20.120.160">
    <property type="entry name" value="HPT domain"/>
    <property type="match status" value="1"/>
</dbReference>
<dbReference type="Pfam" id="PF01627">
    <property type="entry name" value="Hpt"/>
    <property type="match status" value="1"/>
</dbReference>
<dbReference type="EMBL" id="CP018171">
    <property type="protein sequence ID" value="APH74578.1"/>
    <property type="molecule type" value="Genomic_DNA"/>
</dbReference>
<organism evidence="3 4">
    <name type="scientific">Aquibium oceanicum</name>
    <dbReference type="NCBI Taxonomy" id="1670800"/>
    <lineage>
        <taxon>Bacteria</taxon>
        <taxon>Pseudomonadati</taxon>
        <taxon>Pseudomonadota</taxon>
        <taxon>Alphaproteobacteria</taxon>
        <taxon>Hyphomicrobiales</taxon>
        <taxon>Phyllobacteriaceae</taxon>
        <taxon>Aquibium</taxon>
    </lineage>
</organism>
<keyword evidence="4" id="KW-1185">Reference proteome</keyword>
<keyword evidence="1" id="KW-0902">Two-component regulatory system</keyword>
<evidence type="ECO:0000259" key="2">
    <source>
        <dbReference type="Pfam" id="PF01627"/>
    </source>
</evidence>
<evidence type="ECO:0000256" key="1">
    <source>
        <dbReference type="ARBA" id="ARBA00023012"/>
    </source>
</evidence>
<dbReference type="Proteomes" id="UP000182840">
    <property type="component" value="Chromosome"/>
</dbReference>
<reference evidence="4" key="1">
    <citation type="submission" date="2016-11" db="EMBL/GenBank/DDBJ databases">
        <title>Mesorhizobium oceanicum sp. nov., isolated from deep seawater in South China Sea.</title>
        <authorList>
            <person name="Fu G.-Y."/>
        </authorList>
    </citation>
    <scope>NUCLEOTIDE SEQUENCE [LARGE SCALE GENOMIC DNA]</scope>
    <source>
        <strain evidence="4">B7</strain>
    </source>
</reference>
<dbReference type="AlphaFoldDB" id="A0A1L3SYV7"/>
<dbReference type="GO" id="GO:0004672">
    <property type="term" value="F:protein kinase activity"/>
    <property type="evidence" value="ECO:0007669"/>
    <property type="project" value="UniProtKB-ARBA"/>
</dbReference>
<dbReference type="InterPro" id="IPR008207">
    <property type="entry name" value="Sig_transdc_His_kin_Hpt_dom"/>
</dbReference>
<name>A0A1L3SYV7_9HYPH</name>
<dbReference type="KEGG" id="meso:BSQ44_12705"/>
<evidence type="ECO:0000313" key="4">
    <source>
        <dbReference type="Proteomes" id="UP000182840"/>
    </source>
</evidence>